<feature type="transmembrane region" description="Helical" evidence="1">
    <location>
        <begin position="14"/>
        <end position="37"/>
    </location>
</feature>
<reference evidence="2" key="1">
    <citation type="submission" date="2016-09" db="EMBL/GenBank/DDBJ databases">
        <authorList>
            <consortium name="Pathogen Informatics"/>
            <person name="Sun Q."/>
            <person name="Inoue M."/>
        </authorList>
    </citation>
    <scope>NUCLEOTIDE SEQUENCE</scope>
</reference>
<proteinExistence type="predicted"/>
<dbReference type="Proteomes" id="UP000831156">
    <property type="component" value="Chromosome 8"/>
</dbReference>
<keyword evidence="1" id="KW-1133">Transmembrane helix</keyword>
<evidence type="ECO:0000256" key="1">
    <source>
        <dbReference type="SAM" id="Phobius"/>
    </source>
</evidence>
<organism evidence="2 3">
    <name type="scientific">Plasmodium gaboni</name>
    <dbReference type="NCBI Taxonomy" id="647221"/>
    <lineage>
        <taxon>Eukaryota</taxon>
        <taxon>Sar</taxon>
        <taxon>Alveolata</taxon>
        <taxon>Apicomplexa</taxon>
        <taxon>Aconoidasida</taxon>
        <taxon>Haemosporida</taxon>
        <taxon>Plasmodiidae</taxon>
        <taxon>Plasmodium</taxon>
        <taxon>Plasmodium (Laverania)</taxon>
    </lineage>
</organism>
<keyword evidence="1" id="KW-0812">Transmembrane</keyword>
<gene>
    <name evidence="2" type="ORF">PGABG01_0819700</name>
</gene>
<dbReference type="EMBL" id="LT969431">
    <property type="protein sequence ID" value="SOV13545.1"/>
    <property type="molecule type" value="Genomic_DNA"/>
</dbReference>
<evidence type="ECO:0000313" key="2">
    <source>
        <dbReference type="EMBL" id="SOV13545.1"/>
    </source>
</evidence>
<protein>
    <submittedName>
        <fullName evidence="2">Uncharacterized protein</fullName>
    </submittedName>
</protein>
<sequence length="652" mass="79130">MKNFCLTAEKVKNVINYVILLYIYIIIWILLTLYCLFNKLKSYIIKLQLICKYSIIQIIKCNNVNDINLNKLKNKSNINFQLLKNKICNIFYNCLFRKNEKHDNIFEIHKNISKVPKHIYIIFKINDLIILNRKKLINYFVNILIYLYEFKVENVTIYVSDPFFNYLFYYDLFRYLYERNFYMKSVIKENTINKNNNKNNNKNKNNSNFLSCSDKCNKNNHFYCNYNNHIFDTNKSFHCYDHTDEFIITKFDVPDNSPSQDIYSSELCYTKGKSKDKINTTTTTTTTNNNNNNNKCSYRNNKKCYYEDNKKCCYEDNHKGNDNTTYYTYNKFSLHLKFLNKDESHKRLIRIVNEKGNMLSEGVLINDMLNFSYKNIESVIEKIYELDRTYNNKYTDNIKNIKNVHNIFFYVCYFLYELKNILLLKINCLYFRLSKNILLKRLSKDKLRIYSYNNISRNIYYIWNILKSPFSFHSKYIEKEMDNKEKLKTNDKKNITINIIHKLFNNVITQDEKCIQNIKELINKNIPMYVKPIYQDIFNHNIHNLFHSTNVDIVISLRLSLYDYLIEIFHFFYQKNYDKKKKKINKLKPFNFFWEYISSFLFLYKVVHPFEQNGIQPWVLSNSELYEFYGYHINSLKKSILYYNRSTQRCGH</sequence>
<evidence type="ECO:0000313" key="3">
    <source>
        <dbReference type="Proteomes" id="UP000831156"/>
    </source>
</evidence>
<accession>A0ABY1UL81</accession>
<keyword evidence="3" id="KW-1185">Reference proteome</keyword>
<name>A0ABY1UL81_9APIC</name>
<keyword evidence="1" id="KW-0472">Membrane</keyword>